<keyword evidence="3" id="KW-1185">Reference proteome</keyword>
<protein>
    <submittedName>
        <fullName evidence="2">Uncharacterized protein</fullName>
    </submittedName>
</protein>
<evidence type="ECO:0000313" key="3">
    <source>
        <dbReference type="Proteomes" id="UP000886595"/>
    </source>
</evidence>
<organism evidence="2 3">
    <name type="scientific">Brassica carinata</name>
    <name type="common">Ethiopian mustard</name>
    <name type="synonym">Abyssinian cabbage</name>
    <dbReference type="NCBI Taxonomy" id="52824"/>
    <lineage>
        <taxon>Eukaryota</taxon>
        <taxon>Viridiplantae</taxon>
        <taxon>Streptophyta</taxon>
        <taxon>Embryophyta</taxon>
        <taxon>Tracheophyta</taxon>
        <taxon>Spermatophyta</taxon>
        <taxon>Magnoliopsida</taxon>
        <taxon>eudicotyledons</taxon>
        <taxon>Gunneridae</taxon>
        <taxon>Pentapetalae</taxon>
        <taxon>rosids</taxon>
        <taxon>malvids</taxon>
        <taxon>Brassicales</taxon>
        <taxon>Brassicaceae</taxon>
        <taxon>Brassiceae</taxon>
        <taxon>Brassica</taxon>
    </lineage>
</organism>
<gene>
    <name evidence="2" type="ORF">Bca52824_093364</name>
</gene>
<dbReference type="Proteomes" id="UP000886595">
    <property type="component" value="Unassembled WGS sequence"/>
</dbReference>
<feature type="region of interest" description="Disordered" evidence="1">
    <location>
        <begin position="161"/>
        <end position="236"/>
    </location>
</feature>
<dbReference type="OrthoDB" id="784962at2759"/>
<reference evidence="2 3" key="1">
    <citation type="submission" date="2020-02" db="EMBL/GenBank/DDBJ databases">
        <authorList>
            <person name="Ma Q."/>
            <person name="Huang Y."/>
            <person name="Song X."/>
            <person name="Pei D."/>
        </authorList>
    </citation>
    <scope>NUCLEOTIDE SEQUENCE [LARGE SCALE GENOMIC DNA]</scope>
    <source>
        <strain evidence="2">Sxm20200214</strain>
        <tissue evidence="2">Leaf</tissue>
    </source>
</reference>
<evidence type="ECO:0000256" key="1">
    <source>
        <dbReference type="SAM" id="MobiDB-lite"/>
    </source>
</evidence>
<dbReference type="EMBL" id="JAAMPC010000054">
    <property type="protein sequence ID" value="KAG2244798.1"/>
    <property type="molecule type" value="Genomic_DNA"/>
</dbReference>
<dbReference type="AlphaFoldDB" id="A0A8X7P6A7"/>
<name>A0A8X7P6A7_BRACI</name>
<proteinExistence type="predicted"/>
<feature type="compositionally biased region" description="Polar residues" evidence="1">
    <location>
        <begin position="200"/>
        <end position="226"/>
    </location>
</feature>
<evidence type="ECO:0000313" key="2">
    <source>
        <dbReference type="EMBL" id="KAG2244798.1"/>
    </source>
</evidence>
<comment type="caution">
    <text evidence="2">The sequence shown here is derived from an EMBL/GenBank/DDBJ whole genome shotgun (WGS) entry which is preliminary data.</text>
</comment>
<accession>A0A8X7P6A7</accession>
<sequence>MMELPDNDSLNGEAADGSLDLNSDDCCFAKWMGTYCAVMVVQLPIILSVSVLPVTFCLRMTGIALNVHLTSGRLMLSTMNLQDRYRRTGSVNYYHVNDVILVLEQLKSCGSFYNGVIGAIKKHWDFPGGLKRTISGVNSQISVCLDTPAKGMISSIDGFKAPLSAPEKQPTSGVKKKLEEGSSNGGSRNHCHRTRRKISDSATGLDTLNMSSEGSAETIQNGSDVQSLHEPGPSSILDVTKSQIEYPFAFPLFG</sequence>